<dbReference type="EC" id="2.7.7.7" evidence="2"/>
<gene>
    <name evidence="12" type="ORF">LAh6_69</name>
</gene>
<sequence length="601" mass="68344">MKDSVWTNPFLLEMSIADIISQQAKLGVNFKKRDAAWNVYLLSEKIAKIDKVLVPLLPKMLNIGSEYKKPFLISGKLAKYPGIYAETVGLSREEIGGPFTSVWYTPFDTGKSARVKLYMLDNGWVPTEWNTKKMPMKIWTYRKRLERQGFNKFMEMCPPDEREYYNTLLNGYIDTHFRNKSVNYMRAYLSGLGFPRGGKPPTFAQIKKKLLLSQFWISSPKITEDSFESVDENAGLALHLLKERMVWSHRRSLIEGLIKQIRDDGHLEGQANPCATPTARMRHRVVVNIPASGAPFGKECRSMFVGYEDKTVLKPTIIKKAIDKEFIIPDRNLYWEMDGDKKVYHTYRDYIPAGRQVFVGYDGAGLELRMLCHFMIKECQDMLEEANAVCDAEKAKRAQSGLDSALLYRQVLLEGDIHSHNQKLAGLPTRKAAKSFIYGFNYGAGDAKLGELVNGGKEEGAKIRETFLRENPCIAILIERMQAKGRAGYLIGLDGRHLYLRTDEDGTPQVHKALNLLLQSAGAIVMKYAMCFLRNDVKRSGIRATKVLDIHDEGQWSCHPDDMQELMEYMGNCVRRAGEYLNMKCPLASDAMSGSSWYATH</sequence>
<organism evidence="12 13">
    <name type="scientific">Aeromonas phage LAh_6</name>
    <dbReference type="NCBI Taxonomy" id="2591030"/>
    <lineage>
        <taxon>Viruses</taxon>
        <taxon>Duplodnaviria</taxon>
        <taxon>Heunggongvirae</taxon>
        <taxon>Uroviricota</taxon>
        <taxon>Caudoviricetes</taxon>
        <taxon>Grimontviridae</taxon>
        <taxon>Lahexavirus</taxon>
        <taxon>Lahexavirus LAh6</taxon>
    </lineage>
</organism>
<dbReference type="InterPro" id="IPR002298">
    <property type="entry name" value="DNA_polymerase_A"/>
</dbReference>
<dbReference type="PROSITE" id="PS00447">
    <property type="entry name" value="DNA_POLYMERASE_A"/>
    <property type="match status" value="1"/>
</dbReference>
<keyword evidence="6" id="KW-0235">DNA replication</keyword>
<dbReference type="GO" id="GO:0039693">
    <property type="term" value="P:viral DNA genome replication"/>
    <property type="evidence" value="ECO:0007669"/>
    <property type="project" value="UniProtKB-KW"/>
</dbReference>
<evidence type="ECO:0000256" key="10">
    <source>
        <dbReference type="ARBA" id="ARBA00049244"/>
    </source>
</evidence>
<evidence type="ECO:0000256" key="2">
    <source>
        <dbReference type="ARBA" id="ARBA00012417"/>
    </source>
</evidence>
<reference evidence="12 13" key="1">
    <citation type="submission" date="2019-04" db="EMBL/GenBank/DDBJ databases">
        <title>Novel bacteriophages capable of disrupting biofilms from clinical strains of Aeromonas hydrophila with intrinsic antibiotic resistance.</title>
        <authorList>
            <person name="Kabwe M."/>
            <person name="Brown T.L."/>
            <person name="Speirs L."/>
            <person name="Ku H."/>
            <person name="Leach M."/>
            <person name="Chan H.T."/>
            <person name="Petrovski S."/>
            <person name="Lock P."/>
            <person name="Tucci J."/>
        </authorList>
    </citation>
    <scope>NUCLEOTIDE SEQUENCE [LARGE SCALE GENOMIC DNA]</scope>
</reference>
<dbReference type="GO" id="GO:0006261">
    <property type="term" value="P:DNA-templated DNA replication"/>
    <property type="evidence" value="ECO:0007669"/>
    <property type="project" value="InterPro"/>
</dbReference>
<evidence type="ECO:0000259" key="11">
    <source>
        <dbReference type="SMART" id="SM00482"/>
    </source>
</evidence>
<evidence type="ECO:0000256" key="7">
    <source>
        <dbReference type="ARBA" id="ARBA00022932"/>
    </source>
</evidence>
<evidence type="ECO:0000256" key="1">
    <source>
        <dbReference type="ARBA" id="ARBA00007705"/>
    </source>
</evidence>
<feature type="domain" description="DNA-directed DNA polymerase family A palm" evidence="11">
    <location>
        <begin position="297"/>
        <end position="562"/>
    </location>
</feature>
<keyword evidence="13" id="KW-1185">Reference proteome</keyword>
<dbReference type="InterPro" id="IPR043502">
    <property type="entry name" value="DNA/RNA_pol_sf"/>
</dbReference>
<dbReference type="SMART" id="SM00482">
    <property type="entry name" value="POLAc"/>
    <property type="match status" value="1"/>
</dbReference>
<dbReference type="PANTHER" id="PTHR10133">
    <property type="entry name" value="DNA POLYMERASE I"/>
    <property type="match status" value="1"/>
</dbReference>
<dbReference type="EMBL" id="MK838112">
    <property type="protein sequence ID" value="QDH46484.1"/>
    <property type="molecule type" value="Genomic_DNA"/>
</dbReference>
<name>A0A513ZZM7_9CAUD</name>
<protein>
    <recommendedName>
        <fullName evidence="3">DNA polymerase</fullName>
        <ecNumber evidence="2">2.7.7.7</ecNumber>
    </recommendedName>
</protein>
<proteinExistence type="inferred from homology"/>
<keyword evidence="4" id="KW-0808">Transferase</keyword>
<evidence type="ECO:0000256" key="9">
    <source>
        <dbReference type="ARBA" id="ARBA00023125"/>
    </source>
</evidence>
<evidence type="ECO:0000256" key="5">
    <source>
        <dbReference type="ARBA" id="ARBA00022695"/>
    </source>
</evidence>
<dbReference type="GO" id="GO:0003887">
    <property type="term" value="F:DNA-directed DNA polymerase activity"/>
    <property type="evidence" value="ECO:0007669"/>
    <property type="project" value="UniProtKB-KW"/>
</dbReference>
<dbReference type="InterPro" id="IPR019760">
    <property type="entry name" value="DNA-dir_DNA_pol_A_CS"/>
</dbReference>
<evidence type="ECO:0000256" key="4">
    <source>
        <dbReference type="ARBA" id="ARBA00022679"/>
    </source>
</evidence>
<evidence type="ECO:0000313" key="13">
    <source>
        <dbReference type="Proteomes" id="UP000319466"/>
    </source>
</evidence>
<keyword evidence="7" id="KW-0239">DNA-directed DNA polymerase</keyword>
<dbReference type="GO" id="GO:0003677">
    <property type="term" value="F:DNA binding"/>
    <property type="evidence" value="ECO:0007669"/>
    <property type="project" value="UniProtKB-KW"/>
</dbReference>
<keyword evidence="8" id="KW-1194">Viral DNA replication</keyword>
<dbReference type="Pfam" id="PF00476">
    <property type="entry name" value="DNA_pol_A"/>
    <property type="match status" value="1"/>
</dbReference>
<dbReference type="PANTHER" id="PTHR10133:SF27">
    <property type="entry name" value="DNA POLYMERASE NU"/>
    <property type="match status" value="1"/>
</dbReference>
<evidence type="ECO:0000256" key="8">
    <source>
        <dbReference type="ARBA" id="ARBA00023109"/>
    </source>
</evidence>
<evidence type="ECO:0000256" key="6">
    <source>
        <dbReference type="ARBA" id="ARBA00022705"/>
    </source>
</evidence>
<accession>A0A513ZZM7</accession>
<dbReference type="SUPFAM" id="SSF56672">
    <property type="entry name" value="DNA/RNA polymerases"/>
    <property type="match status" value="1"/>
</dbReference>
<evidence type="ECO:0000256" key="3">
    <source>
        <dbReference type="ARBA" id="ARBA00015749"/>
    </source>
</evidence>
<dbReference type="InterPro" id="IPR001098">
    <property type="entry name" value="DNA-dir_DNA_pol_A_palm_dom"/>
</dbReference>
<comment type="similarity">
    <text evidence="1">Belongs to the DNA polymerase type-A family.</text>
</comment>
<dbReference type="Proteomes" id="UP000319466">
    <property type="component" value="Segment"/>
</dbReference>
<comment type="catalytic activity">
    <reaction evidence="10">
        <text>DNA(n) + a 2'-deoxyribonucleoside 5'-triphosphate = DNA(n+1) + diphosphate</text>
        <dbReference type="Rhea" id="RHEA:22508"/>
        <dbReference type="Rhea" id="RHEA-COMP:17339"/>
        <dbReference type="Rhea" id="RHEA-COMP:17340"/>
        <dbReference type="ChEBI" id="CHEBI:33019"/>
        <dbReference type="ChEBI" id="CHEBI:61560"/>
        <dbReference type="ChEBI" id="CHEBI:173112"/>
        <dbReference type="EC" id="2.7.7.7"/>
    </reaction>
</comment>
<dbReference type="Gene3D" id="3.30.70.370">
    <property type="match status" value="1"/>
</dbReference>
<keyword evidence="9" id="KW-0238">DNA-binding</keyword>
<dbReference type="GO" id="GO:0006302">
    <property type="term" value="P:double-strand break repair"/>
    <property type="evidence" value="ECO:0007669"/>
    <property type="project" value="TreeGrafter"/>
</dbReference>
<evidence type="ECO:0000313" key="12">
    <source>
        <dbReference type="EMBL" id="QDH46484.1"/>
    </source>
</evidence>
<keyword evidence="5" id="KW-0548">Nucleotidyltransferase</keyword>